<dbReference type="EMBL" id="HBNS01020381">
    <property type="protein sequence ID" value="CAE4609656.1"/>
    <property type="molecule type" value="Transcribed_RNA"/>
</dbReference>
<reference evidence="1" key="1">
    <citation type="submission" date="2021-01" db="EMBL/GenBank/DDBJ databases">
        <authorList>
            <person name="Corre E."/>
            <person name="Pelletier E."/>
            <person name="Niang G."/>
            <person name="Scheremetjew M."/>
            <person name="Finn R."/>
            <person name="Kale V."/>
            <person name="Holt S."/>
            <person name="Cochrane G."/>
            <person name="Meng A."/>
            <person name="Brown T."/>
            <person name="Cohen L."/>
        </authorList>
    </citation>
    <scope>NUCLEOTIDE SEQUENCE</scope>
    <source>
        <strain evidence="1">GSO104</strain>
    </source>
</reference>
<organism evidence="1">
    <name type="scientific">Ditylum brightwellii</name>
    <dbReference type="NCBI Taxonomy" id="49249"/>
    <lineage>
        <taxon>Eukaryota</taxon>
        <taxon>Sar</taxon>
        <taxon>Stramenopiles</taxon>
        <taxon>Ochrophyta</taxon>
        <taxon>Bacillariophyta</taxon>
        <taxon>Mediophyceae</taxon>
        <taxon>Lithodesmiophycidae</taxon>
        <taxon>Lithodesmiales</taxon>
        <taxon>Lithodesmiaceae</taxon>
        <taxon>Ditylum</taxon>
    </lineage>
</organism>
<proteinExistence type="predicted"/>
<evidence type="ECO:0000313" key="1">
    <source>
        <dbReference type="EMBL" id="CAE4609656.1"/>
    </source>
</evidence>
<evidence type="ECO:0008006" key="2">
    <source>
        <dbReference type="Google" id="ProtNLM"/>
    </source>
</evidence>
<gene>
    <name evidence="1" type="ORF">DBRI00130_LOCUS16174</name>
</gene>
<dbReference type="AlphaFoldDB" id="A0A7S4RBP7"/>
<sequence>MSWLARVFPCKKIQSSTKLRNLGVCGADYSVHPNLLGLISQSYPFVEFGVLFRPDKEGQPRYATEKWVARLASVAKKSGGKMQLAAHLCGTRVNEVLDGEDTFVSTLSQLGFKRVQINATAVNGVDTSKNATSAQAVAKLISRHKDLEFILQKNEETRPLWEGVLLSNDEYCGDSGKLPPNVTMLVDESKGTGVLSEAWPTPPDGYNIGYAGGIGPANIKDVLEKVLEAGNGREVWVDMESSLRSSKNGTDVFDLDKCYECIGAVCSAEQFVHPEYLR</sequence>
<accession>A0A7S4RBP7</accession>
<protein>
    <recommendedName>
        <fullName evidence="2">Phosphoribosylanthranilate isomerase</fullName>
    </recommendedName>
</protein>
<name>A0A7S4RBP7_9STRA</name>